<evidence type="ECO:0000313" key="8">
    <source>
        <dbReference type="Proteomes" id="UP001212841"/>
    </source>
</evidence>
<dbReference type="GO" id="GO:0000062">
    <property type="term" value="F:fatty-acyl-CoA binding"/>
    <property type="evidence" value="ECO:0007669"/>
    <property type="project" value="InterPro"/>
</dbReference>
<evidence type="ECO:0000256" key="2">
    <source>
        <dbReference type="ARBA" id="ARBA00023043"/>
    </source>
</evidence>
<dbReference type="EMBL" id="JADGJD010000150">
    <property type="protein sequence ID" value="KAJ3054243.1"/>
    <property type="molecule type" value="Genomic_DNA"/>
</dbReference>
<dbReference type="InterPro" id="IPR000582">
    <property type="entry name" value="Acyl-CoA-binding_protein"/>
</dbReference>
<dbReference type="PROSITE" id="PS50088">
    <property type="entry name" value="ANK_REPEAT"/>
    <property type="match status" value="2"/>
</dbReference>
<evidence type="ECO:0000259" key="6">
    <source>
        <dbReference type="PROSITE" id="PS51228"/>
    </source>
</evidence>
<evidence type="ECO:0000256" key="3">
    <source>
        <dbReference type="ARBA" id="ARBA00023121"/>
    </source>
</evidence>
<protein>
    <submittedName>
        <fullName evidence="7">Acyl-CoA binding domain-containing protein 6</fullName>
    </submittedName>
</protein>
<dbReference type="PROSITE" id="PS51228">
    <property type="entry name" value="ACB_2"/>
    <property type="match status" value="1"/>
</dbReference>
<keyword evidence="3" id="KW-0446">Lipid-binding</keyword>
<evidence type="ECO:0000313" key="7">
    <source>
        <dbReference type="EMBL" id="KAJ3054243.1"/>
    </source>
</evidence>
<dbReference type="InterPro" id="IPR002110">
    <property type="entry name" value="Ankyrin_rpt"/>
</dbReference>
<accession>A0AAD5SFJ7</accession>
<dbReference type="PROSITE" id="PS50297">
    <property type="entry name" value="ANK_REP_REGION"/>
    <property type="match status" value="2"/>
</dbReference>
<dbReference type="Gene3D" id="1.20.80.10">
    <property type="match status" value="1"/>
</dbReference>
<dbReference type="SUPFAM" id="SSF47027">
    <property type="entry name" value="Acyl-CoA binding protein"/>
    <property type="match status" value="1"/>
</dbReference>
<dbReference type="InterPro" id="IPR036770">
    <property type="entry name" value="Ankyrin_rpt-contain_sf"/>
</dbReference>
<feature type="domain" description="ACB" evidence="6">
    <location>
        <begin position="1"/>
        <end position="92"/>
    </location>
</feature>
<proteinExistence type="predicted"/>
<dbReference type="SUPFAM" id="SSF48403">
    <property type="entry name" value="Ankyrin repeat"/>
    <property type="match status" value="1"/>
</dbReference>
<dbReference type="PRINTS" id="PR00689">
    <property type="entry name" value="ACOABINDINGP"/>
</dbReference>
<dbReference type="Gene3D" id="1.25.40.20">
    <property type="entry name" value="Ankyrin repeat-containing domain"/>
    <property type="match status" value="1"/>
</dbReference>
<dbReference type="PANTHER" id="PTHR24119">
    <property type="entry name" value="ACYL-COA-BINDING DOMAIN-CONTAINING PROTEIN 6"/>
    <property type="match status" value="1"/>
</dbReference>
<dbReference type="Pfam" id="PF12796">
    <property type="entry name" value="Ank_2"/>
    <property type="match status" value="1"/>
</dbReference>
<organism evidence="7 8">
    <name type="scientific">Rhizophlyctis rosea</name>
    <dbReference type="NCBI Taxonomy" id="64517"/>
    <lineage>
        <taxon>Eukaryota</taxon>
        <taxon>Fungi</taxon>
        <taxon>Fungi incertae sedis</taxon>
        <taxon>Chytridiomycota</taxon>
        <taxon>Chytridiomycota incertae sedis</taxon>
        <taxon>Chytridiomycetes</taxon>
        <taxon>Rhizophlyctidales</taxon>
        <taxon>Rhizophlyctidaceae</taxon>
        <taxon>Rhizophlyctis</taxon>
    </lineage>
</organism>
<name>A0AAD5SFJ7_9FUNG</name>
<dbReference type="Pfam" id="PF00887">
    <property type="entry name" value="ACBP"/>
    <property type="match status" value="1"/>
</dbReference>
<comment type="caution">
    <text evidence="7">The sequence shown here is derived from an EMBL/GenBank/DDBJ whole genome shotgun (WGS) entry which is preliminary data.</text>
</comment>
<evidence type="ECO:0000256" key="5">
    <source>
        <dbReference type="SAM" id="MobiDB-lite"/>
    </source>
</evidence>
<keyword evidence="2 4" id="KW-0040">ANK repeat</keyword>
<feature type="region of interest" description="Disordered" evidence="5">
    <location>
        <begin position="237"/>
        <end position="263"/>
    </location>
</feature>
<dbReference type="SMART" id="SM00248">
    <property type="entry name" value="ANK"/>
    <property type="match status" value="3"/>
</dbReference>
<dbReference type="Proteomes" id="UP001212841">
    <property type="component" value="Unassembled WGS sequence"/>
</dbReference>
<dbReference type="AlphaFoldDB" id="A0AAD5SFJ7"/>
<keyword evidence="8" id="KW-1185">Reference proteome</keyword>
<dbReference type="PANTHER" id="PTHR24119:SF0">
    <property type="entry name" value="ACYL-COA-BINDING DOMAIN-CONTAINING PROTEIN 6"/>
    <property type="match status" value="1"/>
</dbReference>
<sequence length="263" mass="28465">MSHSPDKDATFQAAAAYMSARTDLNLDNQALLRLYAFYKLSTVGPCNTPKPGLFDFTGKAKWDAWNSLGNIPKDEAMSKYIEVVSQLTGWEPGWKQSDRASVRYYDEESPSPPSASSSSSGKSGGMGVAVSTMNDLSISYIKSDEDKTIFQWAEEGNIRAVTDMLDRGQGGINDVDEAGMTLLHWAADRGHMELATKLLERGASPNAQDLDGQTPLHYAVTVEHTDLVHLLSSSGASSSVEDVDGQSAMQAASQDMRDVMNNA</sequence>
<feature type="repeat" description="ANK" evidence="4">
    <location>
        <begin position="211"/>
        <end position="243"/>
    </location>
</feature>
<keyword evidence="1" id="KW-0677">Repeat</keyword>
<dbReference type="InterPro" id="IPR014352">
    <property type="entry name" value="FERM/acyl-CoA-bd_prot_sf"/>
</dbReference>
<feature type="repeat" description="ANK" evidence="4">
    <location>
        <begin position="178"/>
        <end position="210"/>
    </location>
</feature>
<dbReference type="InterPro" id="IPR035984">
    <property type="entry name" value="Acyl-CoA-binding_sf"/>
</dbReference>
<feature type="region of interest" description="Disordered" evidence="5">
    <location>
        <begin position="102"/>
        <end position="126"/>
    </location>
</feature>
<evidence type="ECO:0000256" key="4">
    <source>
        <dbReference type="PROSITE-ProRule" id="PRU00023"/>
    </source>
</evidence>
<gene>
    <name evidence="7" type="primary">ACBD6</name>
    <name evidence="7" type="ORF">HK097_002359</name>
</gene>
<reference evidence="7" key="1">
    <citation type="submission" date="2020-05" db="EMBL/GenBank/DDBJ databases">
        <title>Phylogenomic resolution of chytrid fungi.</title>
        <authorList>
            <person name="Stajich J.E."/>
            <person name="Amses K."/>
            <person name="Simmons R."/>
            <person name="Seto K."/>
            <person name="Myers J."/>
            <person name="Bonds A."/>
            <person name="Quandt C.A."/>
            <person name="Barry K."/>
            <person name="Liu P."/>
            <person name="Grigoriev I."/>
            <person name="Longcore J.E."/>
            <person name="James T.Y."/>
        </authorList>
    </citation>
    <scope>NUCLEOTIDE SEQUENCE</scope>
    <source>
        <strain evidence="7">JEL0318</strain>
    </source>
</reference>
<evidence type="ECO:0000256" key="1">
    <source>
        <dbReference type="ARBA" id="ARBA00022737"/>
    </source>
</evidence>